<protein>
    <submittedName>
        <fullName evidence="2">Uncharacterized protein</fullName>
    </submittedName>
</protein>
<accession>A0A836HKS1</accession>
<dbReference type="EMBL" id="JAFHKP010000006">
    <property type="protein sequence ID" value="KAG5485940.1"/>
    <property type="molecule type" value="Genomic_DNA"/>
</dbReference>
<dbReference type="KEGG" id="lenr:94174685"/>
<organism evidence="2 3">
    <name type="scientific">Leishmania enriettii</name>
    <dbReference type="NCBI Taxonomy" id="5663"/>
    <lineage>
        <taxon>Eukaryota</taxon>
        <taxon>Discoba</taxon>
        <taxon>Euglenozoa</taxon>
        <taxon>Kinetoplastea</taxon>
        <taxon>Metakinetoplastina</taxon>
        <taxon>Trypanosomatida</taxon>
        <taxon>Trypanosomatidae</taxon>
        <taxon>Leishmaniinae</taxon>
        <taxon>Leishmania</taxon>
    </lineage>
</organism>
<dbReference type="OrthoDB" id="277391at2759"/>
<evidence type="ECO:0000313" key="3">
    <source>
        <dbReference type="Proteomes" id="UP000674179"/>
    </source>
</evidence>
<dbReference type="GeneID" id="94174685"/>
<gene>
    <name evidence="2" type="ORF">CUR178_07534</name>
</gene>
<reference evidence="2 3" key="1">
    <citation type="submission" date="2021-02" db="EMBL/GenBank/DDBJ databases">
        <title>Leishmania (Mundinia) enrietti genome sequencing and assembly.</title>
        <authorList>
            <person name="Almutairi H."/>
            <person name="Gatherer D."/>
        </authorList>
    </citation>
    <scope>NUCLEOTIDE SEQUENCE [LARGE SCALE GENOMIC DNA]</scope>
    <source>
        <strain evidence="2">CUR178</strain>
    </source>
</reference>
<comment type="caution">
    <text evidence="2">The sequence shown here is derived from an EMBL/GenBank/DDBJ whole genome shotgun (WGS) entry which is preliminary data.</text>
</comment>
<dbReference type="Proteomes" id="UP000674179">
    <property type="component" value="Chromosome 6"/>
</dbReference>
<evidence type="ECO:0000256" key="1">
    <source>
        <dbReference type="SAM" id="MobiDB-lite"/>
    </source>
</evidence>
<evidence type="ECO:0000313" key="2">
    <source>
        <dbReference type="EMBL" id="KAG5485940.1"/>
    </source>
</evidence>
<name>A0A836HKS1_LEIEN</name>
<feature type="compositionally biased region" description="Low complexity" evidence="1">
    <location>
        <begin position="299"/>
        <end position="309"/>
    </location>
</feature>
<sequence>MTQKLLLAESLDLLRQCEQREYDVDRTKLRISSSNRFRNELGRLLQSYDTVYQQYVRGIQILNYVRRTALADSNPKSAQYSKNLSEFCAGKITAYMARCSNIIRKMDFILVPIEQVDLITKEGYTPEDTIYLQDGITYPLSRKEKLMAKEFTLSAGTYVLALKNRDDYTLAAPEVDVSLVVLPQRGSGLEPSRVEVKLPCQCGWRKVIGVVDAATVQLEIRYSGIRDAHVDVVFQKWCAIEDIGGAVSGHGAALSPSTCASGDCNSVCKSAASQSSTSKHGGRGGTAGGLYTSNPPHAPTAASPSGAGTAACQQQQWVSQLPRLPDDELATLANYNVPSAHLTAVPNLCLSGSGGAVPAALSSAEDSWAALVNLSVPNAPTTRGTPNAASVMSVPDPVVANPPGMTCRQRLDKIHQLMNAWPTSGVTACSLQAEPQRFIQAVYALPFPRELSA</sequence>
<dbReference type="RefSeq" id="XP_067695665.1">
    <property type="nucleotide sequence ID" value="XM_067839175.1"/>
</dbReference>
<feature type="region of interest" description="Disordered" evidence="1">
    <location>
        <begin position="273"/>
        <end position="309"/>
    </location>
</feature>
<dbReference type="AlphaFoldDB" id="A0A836HKS1"/>
<proteinExistence type="predicted"/>
<keyword evidence="3" id="KW-1185">Reference proteome</keyword>